<proteinExistence type="predicted"/>
<sequence length="179" mass="20455">MHRPTSATFVERMSRPSFSASSANSCSLKKRALAATSSLSSLNAPKKHVQSASKKCERSISSIGIHHSGTGRAFSIVNISCSRAALSFLSNTRIFIAISYTLKFRITLTYVSYNPDPPHYNMYVSQNQNIFKFAGRILSRHKLMPIYIYKTYCFLNIYKNIYLDRFFLFRAFKFPFLCI</sequence>
<evidence type="ECO:0000313" key="2">
    <source>
        <dbReference type="Proteomes" id="UP000001476"/>
    </source>
</evidence>
<dbReference type="EMBL" id="CP001104">
    <property type="protein sequence ID" value="ACR71257.1"/>
    <property type="molecule type" value="Genomic_DNA"/>
</dbReference>
<dbReference type="AlphaFoldDB" id="C4Z267"/>
<name>C4Z267_LACE2</name>
<protein>
    <submittedName>
        <fullName evidence="1">Uncharacterized protein</fullName>
    </submittedName>
</protein>
<evidence type="ECO:0000313" key="1">
    <source>
        <dbReference type="EMBL" id="ACR71257.1"/>
    </source>
</evidence>
<accession>C4Z267</accession>
<dbReference type="KEGG" id="eel:EUBELI_00221"/>
<dbReference type="Proteomes" id="UP000001476">
    <property type="component" value="Chromosome"/>
</dbReference>
<reference evidence="1 2" key="1">
    <citation type="journal article" date="2009" name="Proc. Natl. Acad. Sci. U.S.A.">
        <title>Characterizing a model human gut microbiota composed of members of its two dominant bacterial phyla.</title>
        <authorList>
            <person name="Mahowald M.A."/>
            <person name="Rey F.E."/>
            <person name="Seedorf H."/>
            <person name="Turnbaugh P.J."/>
            <person name="Fulton R.S."/>
            <person name="Wollam A."/>
            <person name="Shah N."/>
            <person name="Wang C."/>
            <person name="Magrini V."/>
            <person name="Wilson R.K."/>
            <person name="Cantarel B.L."/>
            <person name="Coutinho P.M."/>
            <person name="Henrissat B."/>
            <person name="Crock L.W."/>
            <person name="Russell A."/>
            <person name="Verberkmoes N.C."/>
            <person name="Hettich R.L."/>
            <person name="Gordon J.I."/>
        </authorList>
    </citation>
    <scope>NUCLEOTIDE SEQUENCE [LARGE SCALE GENOMIC DNA]</scope>
    <source>
        <strain evidence="2">ATCC 27750 / DSM 3376 / VPI C15-48 / C15-B4</strain>
    </source>
</reference>
<dbReference type="HOGENOM" id="CLU_1501337_0_0_9"/>
<gene>
    <name evidence="1" type="ordered locus">EUBELI_00221</name>
</gene>
<keyword evidence="2" id="KW-1185">Reference proteome</keyword>
<organism evidence="1 2">
    <name type="scientific">Lachnospira eligens (strain ATCC 27750 / DSM 3376 / VPI C15-48 / C15-B4)</name>
    <name type="common">Eubacterium eligens</name>
    <dbReference type="NCBI Taxonomy" id="515620"/>
    <lineage>
        <taxon>Bacteria</taxon>
        <taxon>Bacillati</taxon>
        <taxon>Bacillota</taxon>
        <taxon>Clostridia</taxon>
        <taxon>Lachnospirales</taxon>
        <taxon>Lachnospiraceae</taxon>
        <taxon>Lachnospira</taxon>
    </lineage>
</organism>
<dbReference type="STRING" id="515620.EUBELI_00221"/>